<feature type="domain" description="HTH tetR-type" evidence="5">
    <location>
        <begin position="12"/>
        <end position="72"/>
    </location>
</feature>
<keyword evidence="7" id="KW-1185">Reference proteome</keyword>
<keyword evidence="2 4" id="KW-0238">DNA-binding</keyword>
<organism evidence="6 7">
    <name type="scientific">Allokutzneria multivorans</name>
    <dbReference type="NCBI Taxonomy" id="1142134"/>
    <lineage>
        <taxon>Bacteria</taxon>
        <taxon>Bacillati</taxon>
        <taxon>Actinomycetota</taxon>
        <taxon>Actinomycetes</taxon>
        <taxon>Pseudonocardiales</taxon>
        <taxon>Pseudonocardiaceae</taxon>
        <taxon>Allokutzneria</taxon>
    </lineage>
</organism>
<keyword evidence="3" id="KW-0804">Transcription</keyword>
<sequence>MVMSGLRDLKKERTRQALSDAAIALFLARGFDRVSVADVAAAAEVSKPTLFRYFDSKEDLVLHRAADHFGEAARVVRDRAPDQTPISALHQHFQRGLDERAPTTGLCDAPDVLAYHRLVFDTPGIAVRLRELTAEDTASLGEALRAAAPDDLMSRLVAAQYAVVREILARENWAKLASGRTATDVHPEAAAAADAAFGLLARGGAPHGY</sequence>
<evidence type="ECO:0000259" key="5">
    <source>
        <dbReference type="PROSITE" id="PS50977"/>
    </source>
</evidence>
<dbReference type="InterPro" id="IPR009057">
    <property type="entry name" value="Homeodomain-like_sf"/>
</dbReference>
<dbReference type="SUPFAM" id="SSF46689">
    <property type="entry name" value="Homeodomain-like"/>
    <property type="match status" value="1"/>
</dbReference>
<dbReference type="InterPro" id="IPR023772">
    <property type="entry name" value="DNA-bd_HTH_TetR-type_CS"/>
</dbReference>
<evidence type="ECO:0000256" key="3">
    <source>
        <dbReference type="ARBA" id="ARBA00023163"/>
    </source>
</evidence>
<dbReference type="PROSITE" id="PS01081">
    <property type="entry name" value="HTH_TETR_1"/>
    <property type="match status" value="1"/>
</dbReference>
<dbReference type="InterPro" id="IPR050109">
    <property type="entry name" value="HTH-type_TetR-like_transc_reg"/>
</dbReference>
<evidence type="ECO:0000256" key="4">
    <source>
        <dbReference type="PROSITE-ProRule" id="PRU00335"/>
    </source>
</evidence>
<evidence type="ECO:0000256" key="1">
    <source>
        <dbReference type="ARBA" id="ARBA00023015"/>
    </source>
</evidence>
<feature type="DNA-binding region" description="H-T-H motif" evidence="4">
    <location>
        <begin position="35"/>
        <end position="54"/>
    </location>
</feature>
<dbReference type="Proteomes" id="UP001501747">
    <property type="component" value="Unassembled WGS sequence"/>
</dbReference>
<accession>A0ABP7R0A5</accession>
<dbReference type="Gene3D" id="1.10.357.10">
    <property type="entry name" value="Tetracycline Repressor, domain 2"/>
    <property type="match status" value="1"/>
</dbReference>
<dbReference type="PANTHER" id="PTHR30055">
    <property type="entry name" value="HTH-TYPE TRANSCRIPTIONAL REGULATOR RUTR"/>
    <property type="match status" value="1"/>
</dbReference>
<evidence type="ECO:0000313" key="7">
    <source>
        <dbReference type="Proteomes" id="UP001501747"/>
    </source>
</evidence>
<dbReference type="PRINTS" id="PR00455">
    <property type="entry name" value="HTHTETR"/>
</dbReference>
<reference evidence="7" key="1">
    <citation type="journal article" date="2019" name="Int. J. Syst. Evol. Microbiol.">
        <title>The Global Catalogue of Microorganisms (GCM) 10K type strain sequencing project: providing services to taxonomists for standard genome sequencing and annotation.</title>
        <authorList>
            <consortium name="The Broad Institute Genomics Platform"/>
            <consortium name="The Broad Institute Genome Sequencing Center for Infectious Disease"/>
            <person name="Wu L."/>
            <person name="Ma J."/>
        </authorList>
    </citation>
    <scope>NUCLEOTIDE SEQUENCE [LARGE SCALE GENOMIC DNA]</scope>
    <source>
        <strain evidence="7">JCM 17342</strain>
    </source>
</reference>
<dbReference type="EMBL" id="BAABAL010000004">
    <property type="protein sequence ID" value="GAA3990325.1"/>
    <property type="molecule type" value="Genomic_DNA"/>
</dbReference>
<evidence type="ECO:0000256" key="2">
    <source>
        <dbReference type="ARBA" id="ARBA00023125"/>
    </source>
</evidence>
<name>A0ABP7R0A5_9PSEU</name>
<gene>
    <name evidence="6" type="ORF">GCM10022247_06240</name>
</gene>
<dbReference type="Pfam" id="PF00440">
    <property type="entry name" value="TetR_N"/>
    <property type="match status" value="1"/>
</dbReference>
<dbReference type="InterPro" id="IPR001647">
    <property type="entry name" value="HTH_TetR"/>
</dbReference>
<dbReference type="PANTHER" id="PTHR30055:SF234">
    <property type="entry name" value="HTH-TYPE TRANSCRIPTIONAL REGULATOR BETI"/>
    <property type="match status" value="1"/>
</dbReference>
<keyword evidence="1" id="KW-0805">Transcription regulation</keyword>
<proteinExistence type="predicted"/>
<evidence type="ECO:0000313" key="6">
    <source>
        <dbReference type="EMBL" id="GAA3990325.1"/>
    </source>
</evidence>
<protein>
    <submittedName>
        <fullName evidence="6">TetR family transcriptional regulator</fullName>
    </submittedName>
</protein>
<comment type="caution">
    <text evidence="6">The sequence shown here is derived from an EMBL/GenBank/DDBJ whole genome shotgun (WGS) entry which is preliminary data.</text>
</comment>
<dbReference type="PROSITE" id="PS50977">
    <property type="entry name" value="HTH_TETR_2"/>
    <property type="match status" value="1"/>
</dbReference>